<dbReference type="Proteomes" id="UP001596514">
    <property type="component" value="Unassembled WGS sequence"/>
</dbReference>
<gene>
    <name evidence="3" type="ORF">ACFQVD_15175</name>
</gene>
<comment type="caution">
    <text evidence="3">The sequence shown here is derived from an EMBL/GenBank/DDBJ whole genome shotgun (WGS) entry which is preliminary data.</text>
</comment>
<dbReference type="RefSeq" id="WP_386368532.1">
    <property type="nucleotide sequence ID" value="NZ_JBHTEE010000001.1"/>
</dbReference>
<feature type="domain" description="Ketoreductase" evidence="2">
    <location>
        <begin position="1"/>
        <end position="103"/>
    </location>
</feature>
<accession>A0ABW2T169</accession>
<dbReference type="InterPro" id="IPR050091">
    <property type="entry name" value="PKS_NRPS_Biosynth_Enz"/>
</dbReference>
<name>A0ABW2T169_9ACTN</name>
<dbReference type="SUPFAM" id="SSF51735">
    <property type="entry name" value="NAD(P)-binding Rossmann-fold domains"/>
    <property type="match status" value="1"/>
</dbReference>
<evidence type="ECO:0000313" key="3">
    <source>
        <dbReference type="EMBL" id="MFC7601434.1"/>
    </source>
</evidence>
<dbReference type="InterPro" id="IPR057326">
    <property type="entry name" value="KR_dom"/>
</dbReference>
<dbReference type="PANTHER" id="PTHR43775">
    <property type="entry name" value="FATTY ACID SYNTHASE"/>
    <property type="match status" value="1"/>
</dbReference>
<dbReference type="EMBL" id="JBHTEE010000001">
    <property type="protein sequence ID" value="MFC7601434.1"/>
    <property type="molecule type" value="Genomic_DNA"/>
</dbReference>
<evidence type="ECO:0000313" key="4">
    <source>
        <dbReference type="Proteomes" id="UP001596514"/>
    </source>
</evidence>
<dbReference type="Gene3D" id="3.40.50.720">
    <property type="entry name" value="NAD(P)-binding Rossmann-like Domain"/>
    <property type="match status" value="1"/>
</dbReference>
<evidence type="ECO:0000259" key="2">
    <source>
        <dbReference type="SMART" id="SM00822"/>
    </source>
</evidence>
<dbReference type="PANTHER" id="PTHR43775:SF51">
    <property type="entry name" value="INACTIVE PHENOLPHTHIOCEROL SYNTHESIS POLYKETIDE SYNTHASE TYPE I PKS1-RELATED"/>
    <property type="match status" value="1"/>
</dbReference>
<dbReference type="InterPro" id="IPR036291">
    <property type="entry name" value="NAD(P)-bd_dom_sf"/>
</dbReference>
<dbReference type="SMART" id="SM00822">
    <property type="entry name" value="PKS_KR"/>
    <property type="match status" value="1"/>
</dbReference>
<proteinExistence type="predicted"/>
<organism evidence="3 4">
    <name type="scientific">Streptosporangium amethystogenes subsp. fukuiense</name>
    <dbReference type="NCBI Taxonomy" id="698418"/>
    <lineage>
        <taxon>Bacteria</taxon>
        <taxon>Bacillati</taxon>
        <taxon>Actinomycetota</taxon>
        <taxon>Actinomycetes</taxon>
        <taxon>Streptosporangiales</taxon>
        <taxon>Streptosporangiaceae</taxon>
        <taxon>Streptosporangium</taxon>
    </lineage>
</organism>
<keyword evidence="4" id="KW-1185">Reference proteome</keyword>
<dbReference type="InterPro" id="IPR013968">
    <property type="entry name" value="PKS_KR"/>
</dbReference>
<reference evidence="4" key="1">
    <citation type="journal article" date="2019" name="Int. J. Syst. Evol. Microbiol.">
        <title>The Global Catalogue of Microorganisms (GCM) 10K type strain sequencing project: providing services to taxonomists for standard genome sequencing and annotation.</title>
        <authorList>
            <consortium name="The Broad Institute Genomics Platform"/>
            <consortium name="The Broad Institute Genome Sequencing Center for Infectious Disease"/>
            <person name="Wu L."/>
            <person name="Ma J."/>
        </authorList>
    </citation>
    <scope>NUCLEOTIDE SEQUENCE [LARGE SCALE GENOMIC DNA]</scope>
    <source>
        <strain evidence="4">JCM 10083</strain>
    </source>
</reference>
<sequence length="103" mass="10457">MRAELIAHGVEVTVAACDMADRDAVAGLLAGVAAGHPLTAVIHAAGVLDDGTIASLTPERLDGVLRPKVDAAWHLHELTQGMDLAGFVVFSSLAGVDGWCGSG</sequence>
<keyword evidence="1" id="KW-0808">Transferase</keyword>
<evidence type="ECO:0000256" key="1">
    <source>
        <dbReference type="ARBA" id="ARBA00022679"/>
    </source>
</evidence>
<dbReference type="Pfam" id="PF08659">
    <property type="entry name" value="KR"/>
    <property type="match status" value="1"/>
</dbReference>
<protein>
    <submittedName>
        <fullName evidence="3">KR domain-containing protein</fullName>
    </submittedName>
</protein>